<dbReference type="AlphaFoldDB" id="A0AAV4A2S1"/>
<evidence type="ECO:0000313" key="2">
    <source>
        <dbReference type="Proteomes" id="UP000735302"/>
    </source>
</evidence>
<gene>
    <name evidence="1" type="ORF">PoB_002842900</name>
</gene>
<protein>
    <submittedName>
        <fullName evidence="1">Uncharacterized protein</fullName>
    </submittedName>
</protein>
<organism evidence="1 2">
    <name type="scientific">Plakobranchus ocellatus</name>
    <dbReference type="NCBI Taxonomy" id="259542"/>
    <lineage>
        <taxon>Eukaryota</taxon>
        <taxon>Metazoa</taxon>
        <taxon>Spiralia</taxon>
        <taxon>Lophotrochozoa</taxon>
        <taxon>Mollusca</taxon>
        <taxon>Gastropoda</taxon>
        <taxon>Heterobranchia</taxon>
        <taxon>Euthyneura</taxon>
        <taxon>Panpulmonata</taxon>
        <taxon>Sacoglossa</taxon>
        <taxon>Placobranchoidea</taxon>
        <taxon>Plakobranchidae</taxon>
        <taxon>Plakobranchus</taxon>
    </lineage>
</organism>
<reference evidence="1 2" key="1">
    <citation type="journal article" date="2021" name="Elife">
        <title>Chloroplast acquisition without the gene transfer in kleptoplastic sea slugs, Plakobranchus ocellatus.</title>
        <authorList>
            <person name="Maeda T."/>
            <person name="Takahashi S."/>
            <person name="Yoshida T."/>
            <person name="Shimamura S."/>
            <person name="Takaki Y."/>
            <person name="Nagai Y."/>
            <person name="Toyoda A."/>
            <person name="Suzuki Y."/>
            <person name="Arimoto A."/>
            <person name="Ishii H."/>
            <person name="Satoh N."/>
            <person name="Nishiyama T."/>
            <person name="Hasebe M."/>
            <person name="Maruyama T."/>
            <person name="Minagawa J."/>
            <person name="Obokata J."/>
            <person name="Shigenobu S."/>
        </authorList>
    </citation>
    <scope>NUCLEOTIDE SEQUENCE [LARGE SCALE GENOMIC DNA]</scope>
</reference>
<proteinExistence type="predicted"/>
<name>A0AAV4A2S1_9GAST</name>
<comment type="caution">
    <text evidence="1">The sequence shown here is derived from an EMBL/GenBank/DDBJ whole genome shotgun (WGS) entry which is preliminary data.</text>
</comment>
<keyword evidence="2" id="KW-1185">Reference proteome</keyword>
<accession>A0AAV4A2S1</accession>
<evidence type="ECO:0000313" key="1">
    <source>
        <dbReference type="EMBL" id="GFO01924.1"/>
    </source>
</evidence>
<dbReference type="EMBL" id="BLXT01003551">
    <property type="protein sequence ID" value="GFO01924.1"/>
    <property type="molecule type" value="Genomic_DNA"/>
</dbReference>
<dbReference type="Proteomes" id="UP000735302">
    <property type="component" value="Unassembled WGS sequence"/>
</dbReference>
<sequence length="93" mass="10988">MVIYAPGETRFPCGKFERYADLGVEREPLVPLERIKGDKPRDKFRFHNKVISGFQALRQAGRQWRDPNLRRNDPYRFQRGLASHCGTNKERKI</sequence>